<keyword evidence="7 11" id="KW-0274">FAD</keyword>
<evidence type="ECO:0000256" key="5">
    <source>
        <dbReference type="ARBA" id="ARBA00022679"/>
    </source>
</evidence>
<evidence type="ECO:0000256" key="8">
    <source>
        <dbReference type="ARBA" id="ARBA00022842"/>
    </source>
</evidence>
<dbReference type="AlphaFoldDB" id="A0A1T5HYW0"/>
<keyword evidence="13" id="KW-0449">Lipoprotein</keyword>
<protein>
    <recommendedName>
        <fullName evidence="3 11">FAD:protein FMN transferase</fullName>
        <ecNumber evidence="2 11">2.7.1.180</ecNumber>
    </recommendedName>
    <alternativeName>
        <fullName evidence="9 11">Flavin transferase</fullName>
    </alternativeName>
</protein>
<dbReference type="OrthoDB" id="9778595at2"/>
<name>A0A1T5HYW0_9GAMM</name>
<evidence type="ECO:0000256" key="6">
    <source>
        <dbReference type="ARBA" id="ARBA00022723"/>
    </source>
</evidence>
<keyword evidence="5 11" id="KW-0808">Transferase</keyword>
<evidence type="ECO:0000256" key="7">
    <source>
        <dbReference type="ARBA" id="ARBA00022827"/>
    </source>
</evidence>
<keyword evidence="8 11" id="KW-0460">Magnesium</keyword>
<dbReference type="GO" id="GO:0046872">
    <property type="term" value="F:metal ion binding"/>
    <property type="evidence" value="ECO:0007669"/>
    <property type="project" value="UniProtKB-UniRule"/>
</dbReference>
<dbReference type="EC" id="2.7.1.180" evidence="2 11"/>
<dbReference type="SUPFAM" id="SSF143631">
    <property type="entry name" value="ApbE-like"/>
    <property type="match status" value="1"/>
</dbReference>
<dbReference type="RefSeq" id="WP_080156746.1">
    <property type="nucleotide sequence ID" value="NZ_FUZI01000002.1"/>
</dbReference>
<dbReference type="Pfam" id="PF02424">
    <property type="entry name" value="ApbE"/>
    <property type="match status" value="1"/>
</dbReference>
<dbReference type="InterPro" id="IPR003374">
    <property type="entry name" value="ApbE-like_sf"/>
</dbReference>
<feature type="binding site" evidence="12">
    <location>
        <position position="147"/>
    </location>
    <ligand>
        <name>Mg(2+)</name>
        <dbReference type="ChEBI" id="CHEBI:18420"/>
    </ligand>
</feature>
<dbReference type="Gene3D" id="3.10.520.10">
    <property type="entry name" value="ApbE-like domains"/>
    <property type="match status" value="1"/>
</dbReference>
<evidence type="ECO:0000256" key="2">
    <source>
        <dbReference type="ARBA" id="ARBA00011955"/>
    </source>
</evidence>
<keyword evidence="6 11" id="KW-0479">Metal-binding</keyword>
<comment type="similarity">
    <text evidence="1 11">Belongs to the ApbE family.</text>
</comment>
<evidence type="ECO:0000313" key="14">
    <source>
        <dbReference type="Proteomes" id="UP000189966"/>
    </source>
</evidence>
<evidence type="ECO:0000256" key="4">
    <source>
        <dbReference type="ARBA" id="ARBA00022630"/>
    </source>
</evidence>
<reference evidence="13 14" key="1">
    <citation type="submission" date="2017-02" db="EMBL/GenBank/DDBJ databases">
        <authorList>
            <person name="Peterson S.W."/>
        </authorList>
    </citation>
    <scope>NUCLEOTIDE SEQUENCE [LARGE SCALE GENOMIC DNA]</scope>
    <source>
        <strain evidence="14">type strain: NCCB 100098</strain>
    </source>
</reference>
<evidence type="ECO:0000256" key="1">
    <source>
        <dbReference type="ARBA" id="ARBA00008282"/>
    </source>
</evidence>
<evidence type="ECO:0000313" key="13">
    <source>
        <dbReference type="EMBL" id="SKC31935.1"/>
    </source>
</evidence>
<comment type="catalytic activity">
    <reaction evidence="10 11">
        <text>L-threonyl-[protein] + FAD = FMN-L-threonyl-[protein] + AMP + H(+)</text>
        <dbReference type="Rhea" id="RHEA:36847"/>
        <dbReference type="Rhea" id="RHEA-COMP:11060"/>
        <dbReference type="Rhea" id="RHEA-COMP:11061"/>
        <dbReference type="ChEBI" id="CHEBI:15378"/>
        <dbReference type="ChEBI" id="CHEBI:30013"/>
        <dbReference type="ChEBI" id="CHEBI:57692"/>
        <dbReference type="ChEBI" id="CHEBI:74257"/>
        <dbReference type="ChEBI" id="CHEBI:456215"/>
        <dbReference type="EC" id="2.7.1.180"/>
    </reaction>
</comment>
<proteinExistence type="inferred from homology"/>
<keyword evidence="4 11" id="KW-0285">Flavoprotein</keyword>
<evidence type="ECO:0000256" key="10">
    <source>
        <dbReference type="ARBA" id="ARBA00048540"/>
    </source>
</evidence>
<evidence type="ECO:0000256" key="9">
    <source>
        <dbReference type="ARBA" id="ARBA00031306"/>
    </source>
</evidence>
<accession>A0A1T5HYW0</accession>
<dbReference type="PANTHER" id="PTHR30040">
    <property type="entry name" value="THIAMINE BIOSYNTHESIS LIPOPROTEIN APBE"/>
    <property type="match status" value="1"/>
</dbReference>
<dbReference type="PIRSF" id="PIRSF006268">
    <property type="entry name" value="ApbE"/>
    <property type="match status" value="1"/>
</dbReference>
<gene>
    <name evidence="13" type="primary">apbE_2</name>
    <name evidence="13" type="ORF">CZ809_01447</name>
</gene>
<evidence type="ECO:0000256" key="12">
    <source>
        <dbReference type="PIRSR" id="PIRSR006268-2"/>
    </source>
</evidence>
<dbReference type="Proteomes" id="UP000189966">
    <property type="component" value="Unassembled WGS sequence"/>
</dbReference>
<comment type="cofactor">
    <cofactor evidence="12">
        <name>Mg(2+)</name>
        <dbReference type="ChEBI" id="CHEBI:18420"/>
    </cofactor>
    <cofactor evidence="12">
        <name>Mn(2+)</name>
        <dbReference type="ChEBI" id="CHEBI:29035"/>
    </cofactor>
    <text evidence="12">Magnesium. Can also use manganese.</text>
</comment>
<dbReference type="PANTHER" id="PTHR30040:SF2">
    <property type="entry name" value="FAD:PROTEIN FMN TRANSFERASE"/>
    <property type="match status" value="1"/>
</dbReference>
<organism evidence="13 14">
    <name type="scientific">Photobacterium piscicola</name>
    <dbReference type="NCBI Taxonomy" id="1378299"/>
    <lineage>
        <taxon>Bacteria</taxon>
        <taxon>Pseudomonadati</taxon>
        <taxon>Pseudomonadota</taxon>
        <taxon>Gammaproteobacteria</taxon>
        <taxon>Vibrionales</taxon>
        <taxon>Vibrionaceae</taxon>
        <taxon>Photobacterium</taxon>
    </lineage>
</organism>
<sequence length="315" mass="35207">MHCYKTRFTMMGTFIDLVIHNERGEGLIKECYLQLQEFTQRFTVNQAQSELMRVNNHAGIRPVRVKPDLYALIKKSKSISVDPLNPFNVAIGPLVKAWHIGFKDAKFPTDAELAEKLQLVDPSKIILDDDYQSVYLSQAGMQIDLGAIAKGYFADRIKDFLTANGVEHGFINLGGNVLTIGYSPENISQTWNVGIQNPLATSRGDICRVVPLRDYSMVTSGINERYFEYNGQRYHHLLDGQTGRPISSNIASVTIISKLSVDGEIWSTAGFLPSIDDALFYLNHQADIEAVLISNQGKVFITNGLTDNGRVVKYK</sequence>
<dbReference type="GO" id="GO:0016740">
    <property type="term" value="F:transferase activity"/>
    <property type="evidence" value="ECO:0007669"/>
    <property type="project" value="UniProtKB-UniRule"/>
</dbReference>
<feature type="binding site" evidence="12">
    <location>
        <position position="268"/>
    </location>
    <ligand>
        <name>Mg(2+)</name>
        <dbReference type="ChEBI" id="CHEBI:18420"/>
    </ligand>
</feature>
<dbReference type="InterPro" id="IPR024932">
    <property type="entry name" value="ApbE"/>
</dbReference>
<dbReference type="EMBL" id="FUZI01000002">
    <property type="protein sequence ID" value="SKC31935.1"/>
    <property type="molecule type" value="Genomic_DNA"/>
</dbReference>
<evidence type="ECO:0000256" key="11">
    <source>
        <dbReference type="PIRNR" id="PIRNR006268"/>
    </source>
</evidence>
<evidence type="ECO:0000256" key="3">
    <source>
        <dbReference type="ARBA" id="ARBA00016337"/>
    </source>
</evidence>